<accession>A0AC61QX93</accession>
<evidence type="ECO:0000313" key="2">
    <source>
        <dbReference type="Proteomes" id="UP000307720"/>
    </source>
</evidence>
<dbReference type="EMBL" id="SRZB01000028">
    <property type="protein sequence ID" value="TGX97634.1"/>
    <property type="molecule type" value="Genomic_DNA"/>
</dbReference>
<reference evidence="1" key="1">
    <citation type="submission" date="2019-04" db="EMBL/GenBank/DDBJ databases">
        <title>Microbes associate with the intestines of laboratory mice.</title>
        <authorList>
            <person name="Navarre W."/>
            <person name="Wong E."/>
            <person name="Huang K."/>
            <person name="Tropini C."/>
            <person name="Ng K."/>
            <person name="Yu B."/>
        </authorList>
    </citation>
    <scope>NUCLEOTIDE SEQUENCE</scope>
    <source>
        <strain evidence="1">NM72_1-8</strain>
    </source>
</reference>
<gene>
    <name evidence="1" type="ORF">E5357_11855</name>
</gene>
<comment type="caution">
    <text evidence="1">The sequence shown here is derived from an EMBL/GenBank/DDBJ whole genome shotgun (WGS) entry which is preliminary data.</text>
</comment>
<protein>
    <submittedName>
        <fullName evidence="1">O-acetylhomoserine aminocarboxypropyltransferase/cysteine synthase</fullName>
    </submittedName>
</protein>
<organism evidence="1 2">
    <name type="scientific">Hominisplanchenecus murintestinalis</name>
    <dbReference type="NCBI Taxonomy" id="2941517"/>
    <lineage>
        <taxon>Bacteria</taxon>
        <taxon>Bacillati</taxon>
        <taxon>Bacillota</taxon>
        <taxon>Clostridia</taxon>
        <taxon>Lachnospirales</taxon>
        <taxon>Lachnospiraceae</taxon>
        <taxon>Hominisplanchenecus</taxon>
    </lineage>
</organism>
<dbReference type="Proteomes" id="UP000307720">
    <property type="component" value="Unassembled WGS sequence"/>
</dbReference>
<proteinExistence type="predicted"/>
<evidence type="ECO:0000313" key="1">
    <source>
        <dbReference type="EMBL" id="TGX97634.1"/>
    </source>
</evidence>
<sequence length="412" mass="45217">MKFQTAVLHAGNKELEKYGATLPPVYQSGAFEQKSAEGLAKIFDNKAPGYCYTRVANPTTAAFEMRITKLEGGMASVACASGMAAITNAFLNILQSGDEIVTSASLYGGTIDLFRDLEAFGIQTNFVENNNWGAFEQAINEHTKLIFAETIGNPGLDVTDIERLAELAHAHGIPLIVDNTTATSYLIRPLDMGADIVVNSSSKYINGNGSAISGILTDSGRFKWTREKYPLLRDYLKYGPMAYISRMRATIFRNFGACLSPQNAFLNLIGLETLGLRMERQCKNALGLAAWIQEHYPEAAVNFPGLKSSPWHQIAEKQLKNGYGGIFTLRAGSRERAFSLINNLKLALKVSNIGDTKTLVIHPASTISLHSTQKQKEEAGVYDDLIRVSVGIEDLGDLIEDFRQAIEMMEKQ</sequence>
<name>A0AC61QX93_9FIRM</name>
<keyword evidence="2" id="KW-1185">Reference proteome</keyword>